<reference evidence="2 3" key="1">
    <citation type="submission" date="2019-02" db="EMBL/GenBank/DDBJ databases">
        <title>Current taxonomic status of genus Agrobacterium and description of Agrobacterium cavarae sp. nov. isolated from maize roots.</title>
        <authorList>
            <person name="Flores-Felix J.D."/>
            <person name="Menendez E."/>
            <person name="Ramirez-Bahena M.H."/>
            <person name="Garcia-Fraile P."/>
            <person name="Velazquez E."/>
        </authorList>
    </citation>
    <scope>NUCLEOTIDE SEQUENCE [LARGE SCALE GENOMIC DNA]</scope>
    <source>
        <strain evidence="2 3">RZME10</strain>
    </source>
</reference>
<evidence type="ECO:0000313" key="2">
    <source>
        <dbReference type="EMBL" id="TBN12330.1"/>
    </source>
</evidence>
<dbReference type="EMBL" id="SISF01000030">
    <property type="protein sequence ID" value="TBN12330.1"/>
    <property type="molecule type" value="Genomic_DNA"/>
</dbReference>
<evidence type="ECO:0000256" key="1">
    <source>
        <dbReference type="SAM" id="MobiDB-lite"/>
    </source>
</evidence>
<proteinExistence type="predicted"/>
<keyword evidence="3" id="KW-1185">Reference proteome</keyword>
<evidence type="ECO:0000313" key="3">
    <source>
        <dbReference type="Proteomes" id="UP000294239"/>
    </source>
</evidence>
<evidence type="ECO:0008006" key="4">
    <source>
        <dbReference type="Google" id="ProtNLM"/>
    </source>
</evidence>
<sequence length="83" mass="8849">MASIAASVKQKREPLKSPRRNKPLVTKAGTALQDLASHVEDTTSDITAIVEASREQSTALSAINRAINTATKSTQQNAAMVEE</sequence>
<accession>A0ABY1Y7S1</accession>
<dbReference type="Proteomes" id="UP000294239">
    <property type="component" value="Unassembled WGS sequence"/>
</dbReference>
<name>A0ABY1Y7S1_9HYPH</name>
<dbReference type="Gene3D" id="1.10.287.950">
    <property type="entry name" value="Methyl-accepting chemotaxis protein"/>
    <property type="match status" value="1"/>
</dbReference>
<comment type="caution">
    <text evidence="2">The sequence shown here is derived from an EMBL/GenBank/DDBJ whole genome shotgun (WGS) entry which is preliminary data.</text>
</comment>
<organism evidence="2 3">
    <name type="scientific">Agrobacterium cavarae</name>
    <dbReference type="NCBI Taxonomy" id="2528239"/>
    <lineage>
        <taxon>Bacteria</taxon>
        <taxon>Pseudomonadati</taxon>
        <taxon>Pseudomonadota</taxon>
        <taxon>Alphaproteobacteria</taxon>
        <taxon>Hyphomicrobiales</taxon>
        <taxon>Rhizobiaceae</taxon>
        <taxon>Rhizobium/Agrobacterium group</taxon>
        <taxon>Agrobacterium</taxon>
    </lineage>
</organism>
<gene>
    <name evidence="2" type="ORF">EYC79_13025</name>
</gene>
<dbReference type="SUPFAM" id="SSF58104">
    <property type="entry name" value="Methyl-accepting chemotaxis protein (MCP) signaling domain"/>
    <property type="match status" value="1"/>
</dbReference>
<feature type="region of interest" description="Disordered" evidence="1">
    <location>
        <begin position="1"/>
        <end position="27"/>
    </location>
</feature>
<protein>
    <recommendedName>
        <fullName evidence="4">Methyl-accepting chemotaxis protein</fullName>
    </recommendedName>
</protein>